<gene>
    <name evidence="13" type="primary">cbiM</name>
    <name evidence="14" type="ORF">ENU96_06710</name>
</gene>
<accession>A0A7V4DGM5</accession>
<dbReference type="FunFam" id="1.10.1760.20:FF:000001">
    <property type="entry name" value="Cobalt transport protein CbiM"/>
    <property type="match status" value="1"/>
</dbReference>
<dbReference type="AlphaFoldDB" id="A0A7V4DGM5"/>
<dbReference type="GO" id="GO:0015087">
    <property type="term" value="F:cobalt ion transmembrane transporter activity"/>
    <property type="evidence" value="ECO:0007669"/>
    <property type="project" value="UniProtKB-UniRule"/>
</dbReference>
<evidence type="ECO:0000256" key="6">
    <source>
        <dbReference type="ARBA" id="ARBA00022573"/>
    </source>
</evidence>
<feature type="transmembrane region" description="Helical" evidence="13">
    <location>
        <begin position="216"/>
        <end position="239"/>
    </location>
</feature>
<dbReference type="Gene3D" id="1.10.1760.20">
    <property type="match status" value="1"/>
</dbReference>
<dbReference type="NCBIfam" id="TIGR00123">
    <property type="entry name" value="cbiM"/>
    <property type="match status" value="1"/>
</dbReference>
<dbReference type="PANTHER" id="PTHR43627">
    <property type="match status" value="1"/>
</dbReference>
<evidence type="ECO:0000313" key="14">
    <source>
        <dbReference type="EMBL" id="HGI75348.1"/>
    </source>
</evidence>
<comment type="pathway">
    <text evidence="2 13">Cofactor biosynthesis; adenosylcobalamin biosynthesis.</text>
</comment>
<evidence type="ECO:0000256" key="4">
    <source>
        <dbReference type="ARBA" id="ARBA00022448"/>
    </source>
</evidence>
<evidence type="ECO:0000256" key="5">
    <source>
        <dbReference type="ARBA" id="ARBA00022475"/>
    </source>
</evidence>
<dbReference type="Pfam" id="PF01891">
    <property type="entry name" value="CbiM"/>
    <property type="match status" value="1"/>
</dbReference>
<evidence type="ECO:0000256" key="12">
    <source>
        <dbReference type="ARBA" id="ARBA00060918"/>
    </source>
</evidence>
<dbReference type="UniPathway" id="UPA00148"/>
<feature type="transmembrane region" description="Helical" evidence="13">
    <location>
        <begin position="122"/>
        <end position="143"/>
    </location>
</feature>
<comment type="similarity">
    <text evidence="12 13">Belongs to the CbiM family.</text>
</comment>
<feature type="transmembrane region" description="Helical" evidence="13">
    <location>
        <begin position="85"/>
        <end position="102"/>
    </location>
</feature>
<organism evidence="14">
    <name type="scientific">Candidatus Caldatribacterium californiense</name>
    <dbReference type="NCBI Taxonomy" id="1454726"/>
    <lineage>
        <taxon>Bacteria</taxon>
        <taxon>Pseudomonadati</taxon>
        <taxon>Atribacterota</taxon>
        <taxon>Atribacteria</taxon>
        <taxon>Atribacterales</taxon>
        <taxon>Candidatus Caldatribacteriaceae</taxon>
        <taxon>Candidatus Caldatribacterium</taxon>
    </lineage>
</organism>
<dbReference type="GO" id="GO:0043190">
    <property type="term" value="C:ATP-binding cassette (ABC) transporter complex"/>
    <property type="evidence" value="ECO:0007669"/>
    <property type="project" value="InterPro"/>
</dbReference>
<evidence type="ECO:0000256" key="9">
    <source>
        <dbReference type="ARBA" id="ARBA00023065"/>
    </source>
</evidence>
<dbReference type="HAMAP" id="MF_01462">
    <property type="entry name" value="CbiM"/>
    <property type="match status" value="1"/>
</dbReference>
<keyword evidence="3 13" id="KW-0171">Cobalt transport</keyword>
<reference evidence="14" key="1">
    <citation type="journal article" date="2020" name="mSystems">
        <title>Genome- and Community-Level Interaction Insights into Carbon Utilization and Element Cycling Functions of Hydrothermarchaeota in Hydrothermal Sediment.</title>
        <authorList>
            <person name="Zhou Z."/>
            <person name="Liu Y."/>
            <person name="Xu W."/>
            <person name="Pan J."/>
            <person name="Luo Z.H."/>
            <person name="Li M."/>
        </authorList>
    </citation>
    <scope>NUCLEOTIDE SEQUENCE [LARGE SCALE GENOMIC DNA]</scope>
    <source>
        <strain evidence="14">SpSt-716</strain>
    </source>
</reference>
<evidence type="ECO:0000256" key="2">
    <source>
        <dbReference type="ARBA" id="ARBA00004953"/>
    </source>
</evidence>
<keyword evidence="10 13" id="KW-0472">Membrane</keyword>
<evidence type="ECO:0000256" key="3">
    <source>
        <dbReference type="ARBA" id="ARBA00022426"/>
    </source>
</evidence>
<feature type="transmembrane region" description="Helical" evidence="13">
    <location>
        <begin position="51"/>
        <end position="73"/>
    </location>
</feature>
<evidence type="ECO:0000256" key="8">
    <source>
        <dbReference type="ARBA" id="ARBA00022989"/>
    </source>
</evidence>
<dbReference type="PANTHER" id="PTHR43627:SF1">
    <property type="entry name" value="COBALT TRANSPORT PROTEIN CBIM"/>
    <property type="match status" value="1"/>
</dbReference>
<evidence type="ECO:0000256" key="11">
    <source>
        <dbReference type="ARBA" id="ARBA00023285"/>
    </source>
</evidence>
<name>A0A7V4DGM5_9BACT</name>
<dbReference type="InterPro" id="IPR018024">
    <property type="entry name" value="CbiM"/>
</dbReference>
<evidence type="ECO:0000256" key="7">
    <source>
        <dbReference type="ARBA" id="ARBA00022692"/>
    </source>
</evidence>
<dbReference type="InterPro" id="IPR002751">
    <property type="entry name" value="CbiM/NikMN"/>
</dbReference>
<keyword evidence="8 13" id="KW-1133">Transmembrane helix</keyword>
<keyword evidence="4 13" id="KW-0813">Transport</keyword>
<feature type="transmembrane region" description="Helical" evidence="13">
    <location>
        <begin position="150"/>
        <end position="172"/>
    </location>
</feature>
<sequence>MAKILPLFLEGHFCSSKEVDPMCVLFVVLCSAVGFLFCTSPVYAMHISEGFLPPLWCGAYFALSAPLVFLGFLQVRRMQDSHARMFLALAGAYIFLLSALKLPSVTGSCSHPTGTGLSSILFGPVVTAFLSSLVLLFQALLLAHGGITTLGANILSMGIAGPLTGFLVFQLLRRYRLTLAVFFAAFTADLATYVVTSFQLALAFPGRSFLLSLARFMALFAVTQVPLAVMEGLLTVALFEYLRARMGAELTRLGVRIA</sequence>
<comment type="subcellular location">
    <subcellularLocation>
        <location evidence="1">Cell inner membrane</location>
        <topology evidence="1">Multi-pass membrane protein</topology>
    </subcellularLocation>
    <subcellularLocation>
        <location evidence="13">Cell membrane</location>
        <topology evidence="13">Multi-pass membrane protein</topology>
    </subcellularLocation>
</comment>
<keyword evidence="11 13" id="KW-0170">Cobalt</keyword>
<dbReference type="NCBIfam" id="NF006184">
    <property type="entry name" value="PRK08319.1"/>
    <property type="match status" value="1"/>
</dbReference>
<comment type="subunit">
    <text evidence="13">Forms an energy-coupling factor (ECF) transporter complex composed of an ATP-binding protein (A component, CbiO), a transmembrane protein (T component, CbiQ) and 2 possible substrate-capture proteins (S components, CbiM and CbiN) of unknown stoichimetry.</text>
</comment>
<keyword evidence="5 13" id="KW-1003">Cell membrane</keyword>
<protein>
    <recommendedName>
        <fullName evidence="13">Cobalt transport protein CbiM</fullName>
    </recommendedName>
    <alternativeName>
        <fullName evidence="13">Energy-coupling factor transporter probable substrate-capture protein CbiM</fullName>
        <shortName evidence="13">ECF transporter S component CbiM</shortName>
    </alternativeName>
</protein>
<keyword evidence="6 13" id="KW-0169">Cobalamin biosynthesis</keyword>
<comment type="function">
    <text evidence="13">Part of the energy-coupling factor (ECF) transporter complex CbiMNOQ involved in cobalt import.</text>
</comment>
<evidence type="ECO:0000256" key="1">
    <source>
        <dbReference type="ARBA" id="ARBA00004429"/>
    </source>
</evidence>
<proteinExistence type="inferred from homology"/>
<comment type="caution">
    <text evidence="14">The sequence shown here is derived from an EMBL/GenBank/DDBJ whole genome shotgun (WGS) entry which is preliminary data.</text>
</comment>
<keyword evidence="9 13" id="KW-0406">Ion transport</keyword>
<feature type="transmembrane region" description="Helical" evidence="13">
    <location>
        <begin position="21"/>
        <end position="45"/>
    </location>
</feature>
<evidence type="ECO:0000256" key="13">
    <source>
        <dbReference type="HAMAP-Rule" id="MF_01462"/>
    </source>
</evidence>
<evidence type="ECO:0000256" key="10">
    <source>
        <dbReference type="ARBA" id="ARBA00023136"/>
    </source>
</evidence>
<dbReference type="EMBL" id="DTEN01000263">
    <property type="protein sequence ID" value="HGI75348.1"/>
    <property type="molecule type" value="Genomic_DNA"/>
</dbReference>
<feature type="transmembrane region" description="Helical" evidence="13">
    <location>
        <begin position="178"/>
        <end position="204"/>
    </location>
</feature>
<dbReference type="GO" id="GO:0009236">
    <property type="term" value="P:cobalamin biosynthetic process"/>
    <property type="evidence" value="ECO:0007669"/>
    <property type="project" value="UniProtKB-UniRule"/>
</dbReference>
<keyword evidence="7 13" id="KW-0812">Transmembrane</keyword>